<dbReference type="InterPro" id="IPR039630">
    <property type="entry name" value="FAM149"/>
</dbReference>
<dbReference type="EMBL" id="JAFIRN010000007">
    <property type="protein sequence ID" value="KAG5845003.1"/>
    <property type="molecule type" value="Genomic_DNA"/>
</dbReference>
<keyword evidence="3" id="KW-1185">Reference proteome</keyword>
<reference evidence="2" key="1">
    <citation type="submission" date="2021-01" db="EMBL/GenBank/DDBJ databases">
        <title>A chromosome-scale assembly of European eel, Anguilla anguilla.</title>
        <authorList>
            <person name="Henkel C."/>
            <person name="Jong-Raadsen S.A."/>
            <person name="Dufour S."/>
            <person name="Weltzien F.-A."/>
            <person name="Palstra A.P."/>
            <person name="Pelster B."/>
            <person name="Spaink H.P."/>
            <person name="Van Den Thillart G.E."/>
            <person name="Jansen H."/>
            <person name="Zahm M."/>
            <person name="Klopp C."/>
            <person name="Cedric C."/>
            <person name="Louis A."/>
            <person name="Berthelot C."/>
            <person name="Parey E."/>
            <person name="Roest Crollius H."/>
            <person name="Montfort J."/>
            <person name="Robinson-Rechavi M."/>
            <person name="Bucao C."/>
            <person name="Bouchez O."/>
            <person name="Gislard M."/>
            <person name="Lluch J."/>
            <person name="Milhes M."/>
            <person name="Lampietro C."/>
            <person name="Lopez Roques C."/>
            <person name="Donnadieu C."/>
            <person name="Braasch I."/>
            <person name="Desvignes T."/>
            <person name="Postlethwait J."/>
            <person name="Bobe J."/>
            <person name="Guiguen Y."/>
            <person name="Dirks R."/>
        </authorList>
    </citation>
    <scope>NUCLEOTIDE SEQUENCE</scope>
    <source>
        <strain evidence="2">Tag_6206</strain>
        <tissue evidence="2">Liver</tissue>
    </source>
</reference>
<evidence type="ECO:0000313" key="3">
    <source>
        <dbReference type="Proteomes" id="UP001044222"/>
    </source>
</evidence>
<name>A0A9D3MFP4_ANGAN</name>
<evidence type="ECO:0000313" key="2">
    <source>
        <dbReference type="EMBL" id="KAG5845003.1"/>
    </source>
</evidence>
<sequence>MPTVLMPSAHASLAYAPTLPQLHQAYTHHCRAGSTSKGQGLVVIGVTAPLQGSHRARCAGSHSSVTLPILSSRRKLNKQNPARVYPERSACPVPAHFAASVLGAIESFRSVSPSSPGSLVSGDRATPEGRPASWILGNQLEAPKQEGVQYFHSNPTCPNPGSALLAPPQDTWSSSRELCIEGQRVLPTPCTLRSRNVLQAPSLASVLGEEEVYEAEGRIEEFFAYDAKEADDEGADPGHGTVPRAARSGVPPVSPHACIKDAVAGEVFDDVWREVVHMLEAELLHRRWESELADGAPLVGTSESSKAGCDSTSHILIKTLSGPVSRGSDTRSMSLWPNLIPRQAPRVSSAFKSNLNGVMTIQAKPLQQRQHGFSEKPQCDADDRPGVLMSSGKGQPRLMEHSVLSASRGACTFSQKLPAQRRLPKISVETRPTRGHGILRGPKLSTVTEGLASPTVNAASKQRLPSVRPDVLEQELQVPASRHMQHRGRVLQSRVVSATHPGSVLPPLREPTLLLDSLLRPSTTHTFRSDTPIKRSFTPMDIAYHMRTGRAPLPGEPSRIGVTGFSVGITCSAALSQSECPSTQRRPLNPSSTEEEEGEALLPLGTCHQRKAFSRFPMHYKKKLQVALS</sequence>
<feature type="region of interest" description="Disordered" evidence="1">
    <location>
        <begin position="576"/>
        <end position="598"/>
    </location>
</feature>
<dbReference type="Proteomes" id="UP001044222">
    <property type="component" value="Chromosome 7"/>
</dbReference>
<dbReference type="PANTHER" id="PTHR31997">
    <property type="entry name" value="AGAP003710-PA"/>
    <property type="match status" value="1"/>
</dbReference>
<accession>A0A9D3MFP4</accession>
<evidence type="ECO:0000256" key="1">
    <source>
        <dbReference type="SAM" id="MobiDB-lite"/>
    </source>
</evidence>
<evidence type="ECO:0008006" key="4">
    <source>
        <dbReference type="Google" id="ProtNLM"/>
    </source>
</evidence>
<proteinExistence type="predicted"/>
<dbReference type="PANTHER" id="PTHR31997:SF2">
    <property type="entry name" value="PROTEIN FAM149A"/>
    <property type="match status" value="1"/>
</dbReference>
<organism evidence="2 3">
    <name type="scientific">Anguilla anguilla</name>
    <name type="common">European freshwater eel</name>
    <name type="synonym">Muraena anguilla</name>
    <dbReference type="NCBI Taxonomy" id="7936"/>
    <lineage>
        <taxon>Eukaryota</taxon>
        <taxon>Metazoa</taxon>
        <taxon>Chordata</taxon>
        <taxon>Craniata</taxon>
        <taxon>Vertebrata</taxon>
        <taxon>Euteleostomi</taxon>
        <taxon>Actinopterygii</taxon>
        <taxon>Neopterygii</taxon>
        <taxon>Teleostei</taxon>
        <taxon>Anguilliformes</taxon>
        <taxon>Anguillidae</taxon>
        <taxon>Anguilla</taxon>
    </lineage>
</organism>
<comment type="caution">
    <text evidence="2">The sequence shown here is derived from an EMBL/GenBank/DDBJ whole genome shotgun (WGS) entry which is preliminary data.</text>
</comment>
<gene>
    <name evidence="2" type="ORF">ANANG_G00134160</name>
</gene>
<feature type="compositionally biased region" description="Polar residues" evidence="1">
    <location>
        <begin position="576"/>
        <end position="592"/>
    </location>
</feature>
<feature type="region of interest" description="Disordered" evidence="1">
    <location>
        <begin position="231"/>
        <end position="251"/>
    </location>
</feature>
<dbReference type="AlphaFoldDB" id="A0A9D3MFP4"/>
<protein>
    <recommendedName>
        <fullName evidence="4">DUF3719 domain-containing protein</fullName>
    </recommendedName>
</protein>